<comment type="caution">
    <text evidence="3">The sequence shown here is derived from an EMBL/GenBank/DDBJ whole genome shotgun (WGS) entry which is preliminary data.</text>
</comment>
<dbReference type="PANTHER" id="PTHR38834">
    <property type="entry name" value="PERIPLASMIC SUBSTRATE BINDING PROTEIN FAMILY 3"/>
    <property type="match status" value="1"/>
</dbReference>
<evidence type="ECO:0000313" key="3">
    <source>
        <dbReference type="EMBL" id="PHZ83856.1"/>
    </source>
</evidence>
<dbReference type="Gene3D" id="3.40.190.10">
    <property type="entry name" value="Periplasmic binding protein-like II"/>
    <property type="match status" value="2"/>
</dbReference>
<dbReference type="SUPFAM" id="SSF53850">
    <property type="entry name" value="Periplasmic binding protein-like II"/>
    <property type="match status" value="1"/>
</dbReference>
<dbReference type="PANTHER" id="PTHR38834:SF3">
    <property type="entry name" value="SOLUTE-BINDING PROTEIN FAMILY 3_N-TERMINAL DOMAIN-CONTAINING PROTEIN"/>
    <property type="match status" value="1"/>
</dbReference>
<keyword evidence="1" id="KW-0732">Signal</keyword>
<dbReference type="AlphaFoldDB" id="A0A2G4YQW8"/>
<sequence>MENKRGFWIYIFFFILLVTSSSHGAEDQKDLVVYHTNNPPWGSQDRNNGFIFDIVEQAFTRADLPHRSPFLPWKRAQMDVINKGGHFMAPLTRLKQRENNYIWVAPINISKLHLVTNDKTLHQKKWPELLDIPVVARRGSPAEYKLQALGFKYITTVENETVAARMFTGKHLPLWMQRGLPGSWAYHVIGGDSGSLYTVAEWSTPLQYLATSKKTPPDVVEKLRKVLVQMREEGEMDRIKRAYFPFPLACDLLLGCTEGHPPSFRGPFSIPKDFRIR</sequence>
<dbReference type="InterPro" id="IPR001638">
    <property type="entry name" value="Solute-binding_3/MltF_N"/>
</dbReference>
<name>A0A2G4YQW8_9PROT</name>
<reference evidence="3 4" key="1">
    <citation type="submission" date="2017-10" db="EMBL/GenBank/DDBJ databases">
        <title>Frigbacter circumglobatus gen. nov. sp. nov., isolated from sediment cultured in situ.</title>
        <authorList>
            <person name="Zhao Z."/>
        </authorList>
    </citation>
    <scope>NUCLEOTIDE SEQUENCE [LARGE SCALE GENOMIC DNA]</scope>
    <source>
        <strain evidence="3 4">ZYL</strain>
    </source>
</reference>
<keyword evidence="4" id="KW-1185">Reference proteome</keyword>
<dbReference type="Pfam" id="PF00497">
    <property type="entry name" value="SBP_bac_3"/>
    <property type="match status" value="1"/>
</dbReference>
<feature type="chain" id="PRO_5013680242" description="Solute-binding protein family 3/N-terminal domain-containing protein" evidence="1">
    <location>
        <begin position="25"/>
        <end position="277"/>
    </location>
</feature>
<accession>A0A2G4YQW8</accession>
<gene>
    <name evidence="3" type="ORF">CRD36_16015</name>
</gene>
<dbReference type="EMBL" id="PDEM01000031">
    <property type="protein sequence ID" value="PHZ83856.1"/>
    <property type="molecule type" value="Genomic_DNA"/>
</dbReference>
<proteinExistence type="predicted"/>
<evidence type="ECO:0000313" key="4">
    <source>
        <dbReference type="Proteomes" id="UP000229730"/>
    </source>
</evidence>
<dbReference type="Proteomes" id="UP000229730">
    <property type="component" value="Unassembled WGS sequence"/>
</dbReference>
<dbReference type="RefSeq" id="WP_099474953.1">
    <property type="nucleotide sequence ID" value="NZ_CP041025.1"/>
</dbReference>
<evidence type="ECO:0000256" key="1">
    <source>
        <dbReference type="SAM" id="SignalP"/>
    </source>
</evidence>
<evidence type="ECO:0000259" key="2">
    <source>
        <dbReference type="Pfam" id="PF00497"/>
    </source>
</evidence>
<dbReference type="OrthoDB" id="8587856at2"/>
<feature type="domain" description="Solute-binding protein family 3/N-terminal" evidence="2">
    <location>
        <begin position="32"/>
        <end position="245"/>
    </location>
</feature>
<organism evidence="3 4">
    <name type="scientific">Paremcibacter congregatus</name>
    <dbReference type="NCBI Taxonomy" id="2043170"/>
    <lineage>
        <taxon>Bacteria</taxon>
        <taxon>Pseudomonadati</taxon>
        <taxon>Pseudomonadota</taxon>
        <taxon>Alphaproteobacteria</taxon>
        <taxon>Emcibacterales</taxon>
        <taxon>Emcibacteraceae</taxon>
        <taxon>Paremcibacter</taxon>
    </lineage>
</organism>
<feature type="signal peptide" evidence="1">
    <location>
        <begin position="1"/>
        <end position="24"/>
    </location>
</feature>
<protein>
    <recommendedName>
        <fullName evidence="2">Solute-binding protein family 3/N-terminal domain-containing protein</fullName>
    </recommendedName>
</protein>
<dbReference type="InParanoid" id="A0A2G4YQW8"/>